<accession>A0A397G860</accession>
<dbReference type="PROSITE" id="PS50231">
    <property type="entry name" value="RICIN_B_LECTIN"/>
    <property type="match status" value="1"/>
</dbReference>
<dbReference type="Proteomes" id="UP000266861">
    <property type="component" value="Unassembled WGS sequence"/>
</dbReference>
<organism evidence="2 3">
    <name type="scientific">Diversispora epigaea</name>
    <dbReference type="NCBI Taxonomy" id="1348612"/>
    <lineage>
        <taxon>Eukaryota</taxon>
        <taxon>Fungi</taxon>
        <taxon>Fungi incertae sedis</taxon>
        <taxon>Mucoromycota</taxon>
        <taxon>Glomeromycotina</taxon>
        <taxon>Glomeromycetes</taxon>
        <taxon>Diversisporales</taxon>
        <taxon>Diversisporaceae</taxon>
        <taxon>Diversispora</taxon>
    </lineage>
</organism>
<evidence type="ECO:0000313" key="3">
    <source>
        <dbReference type="Proteomes" id="UP000266861"/>
    </source>
</evidence>
<gene>
    <name evidence="2" type="ORF">Glove_648g7</name>
</gene>
<comment type="caution">
    <text evidence="2">The sequence shown here is derived from an EMBL/GenBank/DDBJ whole genome shotgun (WGS) entry which is preliminary data.</text>
</comment>
<dbReference type="EMBL" id="PQFF01000536">
    <property type="protein sequence ID" value="RHZ45808.1"/>
    <property type="molecule type" value="Genomic_DNA"/>
</dbReference>
<dbReference type="InterPro" id="IPR000772">
    <property type="entry name" value="Ricin_B_lectin"/>
</dbReference>
<dbReference type="InterPro" id="IPR035992">
    <property type="entry name" value="Ricin_B-like_lectins"/>
</dbReference>
<keyword evidence="3" id="KW-1185">Reference proteome</keyword>
<dbReference type="Pfam" id="PF00652">
    <property type="entry name" value="Ricin_B_lectin"/>
    <property type="match status" value="1"/>
</dbReference>
<name>A0A397G860_9GLOM</name>
<proteinExistence type="predicted"/>
<dbReference type="SUPFAM" id="SSF50370">
    <property type="entry name" value="Ricin B-like lectins"/>
    <property type="match status" value="1"/>
</dbReference>
<reference evidence="2 3" key="1">
    <citation type="submission" date="2018-08" db="EMBL/GenBank/DDBJ databases">
        <title>Genome and evolution of the arbuscular mycorrhizal fungus Diversispora epigaea (formerly Glomus versiforme) and its bacterial endosymbionts.</title>
        <authorList>
            <person name="Sun X."/>
            <person name="Fei Z."/>
            <person name="Harrison M."/>
        </authorList>
    </citation>
    <scope>NUCLEOTIDE SEQUENCE [LARGE SCALE GENOMIC DNA]</scope>
    <source>
        <strain evidence="2 3">IT104</strain>
    </source>
</reference>
<protein>
    <recommendedName>
        <fullName evidence="1">Ricin B lectin domain-containing protein</fullName>
    </recommendedName>
</protein>
<dbReference type="STRING" id="1348612.A0A397G860"/>
<dbReference type="OrthoDB" id="9895617at2759"/>
<dbReference type="AlphaFoldDB" id="A0A397G860"/>
<dbReference type="Gene3D" id="2.80.10.50">
    <property type="match status" value="1"/>
</dbReference>
<evidence type="ECO:0000313" key="2">
    <source>
        <dbReference type="EMBL" id="RHZ45808.1"/>
    </source>
</evidence>
<sequence>MAYVQFPTGDFYIKSASSSSGESINAPPSQNLVVDVEQSFFVSWARDGTKVIIAQQKSDTEHDHNQLWRYDDGWIVNKQTSLCLDAGSGKPGNRIILHSRRSPHQAQANNQCWIFTKDGHIALQSNPKYLIEIKSSATKDGSIILADSRSKNFAKSGLLAQWVLLLIHKKKRRGNV</sequence>
<feature type="domain" description="Ricin B lectin" evidence="1">
    <location>
        <begin position="20"/>
        <end position="165"/>
    </location>
</feature>
<dbReference type="SMART" id="SM00458">
    <property type="entry name" value="RICIN"/>
    <property type="match status" value="1"/>
</dbReference>
<evidence type="ECO:0000259" key="1">
    <source>
        <dbReference type="SMART" id="SM00458"/>
    </source>
</evidence>